<accession>A0A316U2X6</accession>
<dbReference type="SMART" id="SM00822">
    <property type="entry name" value="PKS_KR"/>
    <property type="match status" value="1"/>
</dbReference>
<keyword evidence="3" id="KW-0560">Oxidoreductase</keyword>
<keyword evidence="7" id="KW-1185">Reference proteome</keyword>
<dbReference type="Proteomes" id="UP000245942">
    <property type="component" value="Unassembled WGS sequence"/>
</dbReference>
<evidence type="ECO:0000259" key="5">
    <source>
        <dbReference type="SMART" id="SM00822"/>
    </source>
</evidence>
<proteinExistence type="inferred from homology"/>
<dbReference type="OrthoDB" id="9876299at2759"/>
<dbReference type="Gene3D" id="3.40.50.720">
    <property type="entry name" value="NAD(P)-binding Rossmann-like Domain"/>
    <property type="match status" value="1"/>
</dbReference>
<dbReference type="GO" id="GO:0016616">
    <property type="term" value="F:oxidoreductase activity, acting on the CH-OH group of donors, NAD or NADP as acceptor"/>
    <property type="evidence" value="ECO:0007669"/>
    <property type="project" value="UniProtKB-ARBA"/>
</dbReference>
<dbReference type="SUPFAM" id="SSF51735">
    <property type="entry name" value="NAD(P)-binding Rossmann-fold domains"/>
    <property type="match status" value="1"/>
</dbReference>
<evidence type="ECO:0000256" key="4">
    <source>
        <dbReference type="RuleBase" id="RU000363"/>
    </source>
</evidence>
<evidence type="ECO:0000256" key="3">
    <source>
        <dbReference type="ARBA" id="ARBA00023002"/>
    </source>
</evidence>
<evidence type="ECO:0000313" key="7">
    <source>
        <dbReference type="Proteomes" id="UP000245942"/>
    </source>
</evidence>
<evidence type="ECO:0000256" key="2">
    <source>
        <dbReference type="ARBA" id="ARBA00022857"/>
    </source>
</evidence>
<dbReference type="RefSeq" id="XP_025346324.1">
    <property type="nucleotide sequence ID" value="XM_025493605.1"/>
</dbReference>
<dbReference type="InterPro" id="IPR002347">
    <property type="entry name" value="SDR_fam"/>
</dbReference>
<dbReference type="GO" id="GO:0050664">
    <property type="term" value="F:oxidoreductase activity, acting on NAD(P)H, oxygen as acceptor"/>
    <property type="evidence" value="ECO:0007669"/>
    <property type="project" value="TreeGrafter"/>
</dbReference>
<dbReference type="PANTHER" id="PTHR43008">
    <property type="entry name" value="BENZIL REDUCTASE"/>
    <property type="match status" value="1"/>
</dbReference>
<dbReference type="PROSITE" id="PS00061">
    <property type="entry name" value="ADH_SHORT"/>
    <property type="match status" value="1"/>
</dbReference>
<gene>
    <name evidence="6" type="ORF">BCV69DRAFT_288074</name>
</gene>
<dbReference type="PRINTS" id="PR00081">
    <property type="entry name" value="GDHRDH"/>
</dbReference>
<dbReference type="PRINTS" id="PR00080">
    <property type="entry name" value="SDRFAMILY"/>
</dbReference>
<organism evidence="6 7">
    <name type="scientific">Pseudomicrostroma glucosiphilum</name>
    <dbReference type="NCBI Taxonomy" id="1684307"/>
    <lineage>
        <taxon>Eukaryota</taxon>
        <taxon>Fungi</taxon>
        <taxon>Dikarya</taxon>
        <taxon>Basidiomycota</taxon>
        <taxon>Ustilaginomycotina</taxon>
        <taxon>Exobasidiomycetes</taxon>
        <taxon>Microstromatales</taxon>
        <taxon>Microstromatales incertae sedis</taxon>
        <taxon>Pseudomicrostroma</taxon>
    </lineage>
</organism>
<dbReference type="Pfam" id="PF00106">
    <property type="entry name" value="adh_short"/>
    <property type="match status" value="1"/>
</dbReference>
<keyword evidence="2" id="KW-0521">NADP</keyword>
<dbReference type="InterPro" id="IPR020904">
    <property type="entry name" value="Sc_DH/Rdtase_CS"/>
</dbReference>
<sequence>MSPSSLPVIIVTGASRGIGLSTVQYLLNSSALSSPSVPKCNVVTLSRSLPEGLSSLQKNHKDQLECVQGDVLDESVHDRLVRTAVDKWGRLDGLILNAGVIEFGTVAGGKPSSFANQIAINLSSLFTTLHYALPPLRSSPTGLGRVVFVSSGAAMGNYAAWGPYNASKAGLNALARTVANEEKGKVAVFSIRPGVVDTEMQAQIRDHGTSMGMDDAAVEKFTSMHAKGELVKAEDPSHVLAALVTKGGLDEPKTKEGKGIGREGAFVSWDEDVLKEYRRA</sequence>
<name>A0A316U2X6_9BASI</name>
<evidence type="ECO:0000313" key="6">
    <source>
        <dbReference type="EMBL" id="PWN19164.1"/>
    </source>
</evidence>
<feature type="domain" description="Ketoreductase" evidence="5">
    <location>
        <begin position="7"/>
        <end position="198"/>
    </location>
</feature>
<dbReference type="GeneID" id="37015339"/>
<dbReference type="PANTHER" id="PTHR43008:SF8">
    <property type="entry name" value="BENZIL REDUCTASE ((S)-BENZOIN FORMING) IRC24"/>
    <property type="match status" value="1"/>
</dbReference>
<dbReference type="InterPro" id="IPR057326">
    <property type="entry name" value="KR_dom"/>
</dbReference>
<reference evidence="6 7" key="1">
    <citation type="journal article" date="2018" name="Mol. Biol. Evol.">
        <title>Broad Genomic Sampling Reveals a Smut Pathogenic Ancestry of the Fungal Clade Ustilaginomycotina.</title>
        <authorList>
            <person name="Kijpornyongpan T."/>
            <person name="Mondo S.J."/>
            <person name="Barry K."/>
            <person name="Sandor L."/>
            <person name="Lee J."/>
            <person name="Lipzen A."/>
            <person name="Pangilinan J."/>
            <person name="LaButti K."/>
            <person name="Hainaut M."/>
            <person name="Henrissat B."/>
            <person name="Grigoriev I.V."/>
            <person name="Spatafora J.W."/>
            <person name="Aime M.C."/>
        </authorList>
    </citation>
    <scope>NUCLEOTIDE SEQUENCE [LARGE SCALE GENOMIC DNA]</scope>
    <source>
        <strain evidence="6 7">MCA 4718</strain>
    </source>
</reference>
<dbReference type="InterPro" id="IPR036291">
    <property type="entry name" value="NAD(P)-bd_dom_sf"/>
</dbReference>
<dbReference type="EMBL" id="KZ819332">
    <property type="protein sequence ID" value="PWN19164.1"/>
    <property type="molecule type" value="Genomic_DNA"/>
</dbReference>
<protein>
    <submittedName>
        <fullName evidence="6">NAD(P)-binding protein</fullName>
    </submittedName>
</protein>
<dbReference type="AlphaFoldDB" id="A0A316U2X6"/>
<dbReference type="STRING" id="1684307.A0A316U2X6"/>
<comment type="similarity">
    <text evidence="1 4">Belongs to the short-chain dehydrogenases/reductases (SDR) family.</text>
</comment>
<evidence type="ECO:0000256" key="1">
    <source>
        <dbReference type="ARBA" id="ARBA00006484"/>
    </source>
</evidence>